<dbReference type="Gene3D" id="2.80.10.50">
    <property type="match status" value="1"/>
</dbReference>
<dbReference type="EMBL" id="JAAAJB010000621">
    <property type="protein sequence ID" value="KAG0252895.1"/>
    <property type="molecule type" value="Genomic_DNA"/>
</dbReference>
<keyword evidence="3" id="KW-1185">Reference proteome</keyword>
<dbReference type="SUPFAM" id="SSF50370">
    <property type="entry name" value="Ricin B-like lectins"/>
    <property type="match status" value="1"/>
</dbReference>
<evidence type="ECO:0000313" key="3">
    <source>
        <dbReference type="Proteomes" id="UP000807716"/>
    </source>
</evidence>
<sequence>MSRPRVGFLIYTVLSSVLICVSSMSSLKIINYQYHGLSLDVKEGKVVGWHINYDSNSPNWSIVAHGGHLITIQNVASSEYLRVDGQEVVTGAAPYNWQEQTVPGAWKQLATTDGSKVLLLTGGSDGSPVVLKESNYRGQDAQWGFELTSDV</sequence>
<keyword evidence="1" id="KW-0812">Transmembrane</keyword>
<feature type="transmembrane region" description="Helical" evidence="1">
    <location>
        <begin position="6"/>
        <end position="27"/>
    </location>
</feature>
<dbReference type="AlphaFoldDB" id="A0A9P6PTV6"/>
<evidence type="ECO:0000256" key="1">
    <source>
        <dbReference type="SAM" id="Phobius"/>
    </source>
</evidence>
<protein>
    <submittedName>
        <fullName evidence="2">Uncharacterized protein</fullName>
    </submittedName>
</protein>
<dbReference type="InterPro" id="IPR035992">
    <property type="entry name" value="Ricin_B-like_lectins"/>
</dbReference>
<accession>A0A9P6PTV6</accession>
<dbReference type="Proteomes" id="UP000807716">
    <property type="component" value="Unassembled WGS sequence"/>
</dbReference>
<reference evidence="2" key="1">
    <citation type="journal article" date="2020" name="Fungal Divers.">
        <title>Resolving the Mortierellaceae phylogeny through synthesis of multi-gene phylogenetics and phylogenomics.</title>
        <authorList>
            <person name="Vandepol N."/>
            <person name="Liber J."/>
            <person name="Desiro A."/>
            <person name="Na H."/>
            <person name="Kennedy M."/>
            <person name="Barry K."/>
            <person name="Grigoriev I.V."/>
            <person name="Miller A.N."/>
            <person name="O'Donnell K."/>
            <person name="Stajich J.E."/>
            <person name="Bonito G."/>
        </authorList>
    </citation>
    <scope>NUCLEOTIDE SEQUENCE</scope>
    <source>
        <strain evidence="2">BC1065</strain>
    </source>
</reference>
<proteinExistence type="predicted"/>
<gene>
    <name evidence="2" type="ORF">DFQ27_007777</name>
</gene>
<dbReference type="OrthoDB" id="2358878at2759"/>
<organism evidence="2 3">
    <name type="scientific">Actinomortierella ambigua</name>
    <dbReference type="NCBI Taxonomy" id="1343610"/>
    <lineage>
        <taxon>Eukaryota</taxon>
        <taxon>Fungi</taxon>
        <taxon>Fungi incertae sedis</taxon>
        <taxon>Mucoromycota</taxon>
        <taxon>Mortierellomycotina</taxon>
        <taxon>Mortierellomycetes</taxon>
        <taxon>Mortierellales</taxon>
        <taxon>Mortierellaceae</taxon>
        <taxon>Actinomortierella</taxon>
    </lineage>
</organism>
<keyword evidence="1" id="KW-0472">Membrane</keyword>
<comment type="caution">
    <text evidence="2">The sequence shown here is derived from an EMBL/GenBank/DDBJ whole genome shotgun (WGS) entry which is preliminary data.</text>
</comment>
<name>A0A9P6PTV6_9FUNG</name>
<keyword evidence="1" id="KW-1133">Transmembrane helix</keyword>
<evidence type="ECO:0000313" key="2">
    <source>
        <dbReference type="EMBL" id="KAG0252895.1"/>
    </source>
</evidence>